<proteinExistence type="predicted"/>
<dbReference type="Proteomes" id="UP000245974">
    <property type="component" value="Unassembled WGS sequence"/>
</dbReference>
<feature type="transmembrane region" description="Helical" evidence="6">
    <location>
        <begin position="375"/>
        <end position="392"/>
    </location>
</feature>
<evidence type="ECO:0000256" key="6">
    <source>
        <dbReference type="SAM" id="Phobius"/>
    </source>
</evidence>
<feature type="transmembrane region" description="Helical" evidence="6">
    <location>
        <begin position="252"/>
        <end position="276"/>
    </location>
</feature>
<dbReference type="InterPro" id="IPR011701">
    <property type="entry name" value="MFS"/>
</dbReference>
<dbReference type="SUPFAM" id="SSF103473">
    <property type="entry name" value="MFS general substrate transporter"/>
    <property type="match status" value="1"/>
</dbReference>
<feature type="domain" description="Major facilitator superfamily (MFS) profile" evidence="7">
    <location>
        <begin position="22"/>
        <end position="396"/>
    </location>
</feature>
<dbReference type="OrthoDB" id="9812189at2"/>
<dbReference type="PANTHER" id="PTHR43124">
    <property type="entry name" value="PURINE EFFLUX PUMP PBUE"/>
    <property type="match status" value="1"/>
</dbReference>
<evidence type="ECO:0000256" key="1">
    <source>
        <dbReference type="ARBA" id="ARBA00004651"/>
    </source>
</evidence>
<feature type="transmembrane region" description="Helical" evidence="6">
    <location>
        <begin position="141"/>
        <end position="166"/>
    </location>
</feature>
<dbReference type="PANTHER" id="PTHR43124:SF3">
    <property type="entry name" value="CHLORAMPHENICOL EFFLUX PUMP RV0191"/>
    <property type="match status" value="1"/>
</dbReference>
<evidence type="ECO:0000313" key="8">
    <source>
        <dbReference type="EMBL" id="SPL69328.1"/>
    </source>
</evidence>
<evidence type="ECO:0000256" key="3">
    <source>
        <dbReference type="ARBA" id="ARBA00022692"/>
    </source>
</evidence>
<evidence type="ECO:0000256" key="2">
    <source>
        <dbReference type="ARBA" id="ARBA00022475"/>
    </source>
</evidence>
<dbReference type="InterPro" id="IPR036259">
    <property type="entry name" value="MFS_trans_sf"/>
</dbReference>
<protein>
    <submittedName>
        <fullName evidence="8">Purine ribonucleoside efflux pump NepI</fullName>
    </submittedName>
</protein>
<evidence type="ECO:0000313" key="9">
    <source>
        <dbReference type="Proteomes" id="UP000245974"/>
    </source>
</evidence>
<evidence type="ECO:0000259" key="7">
    <source>
        <dbReference type="PROSITE" id="PS50850"/>
    </source>
</evidence>
<organism evidence="8 9">
    <name type="scientific">Acinetobacter stercoris</name>
    <dbReference type="NCBI Taxonomy" id="2126983"/>
    <lineage>
        <taxon>Bacteria</taxon>
        <taxon>Pseudomonadati</taxon>
        <taxon>Pseudomonadota</taxon>
        <taxon>Gammaproteobacteria</taxon>
        <taxon>Moraxellales</taxon>
        <taxon>Moraxellaceae</taxon>
        <taxon>Acinetobacter</taxon>
    </lineage>
</organism>
<dbReference type="AlphaFoldDB" id="A0A2U3MV68"/>
<feature type="transmembrane region" description="Helical" evidence="6">
    <location>
        <begin position="61"/>
        <end position="80"/>
    </location>
</feature>
<dbReference type="InterPro" id="IPR050189">
    <property type="entry name" value="MFS_Efflux_Transporters"/>
</dbReference>
<accession>A0A2U3MV68</accession>
<dbReference type="GO" id="GO:0022857">
    <property type="term" value="F:transmembrane transporter activity"/>
    <property type="evidence" value="ECO:0007669"/>
    <property type="project" value="InterPro"/>
</dbReference>
<keyword evidence="4 6" id="KW-1133">Transmembrane helix</keyword>
<gene>
    <name evidence="8" type="primary">nepI_1</name>
    <name evidence="8" type="ORF">KPC_0506</name>
</gene>
<dbReference type="RefSeq" id="WP_121972867.1">
    <property type="nucleotide sequence ID" value="NZ_OOGT01000013.1"/>
</dbReference>
<name>A0A2U3MV68_9GAMM</name>
<dbReference type="PROSITE" id="PS50850">
    <property type="entry name" value="MFS"/>
    <property type="match status" value="1"/>
</dbReference>
<feature type="transmembrane region" description="Helical" evidence="6">
    <location>
        <begin position="87"/>
        <end position="107"/>
    </location>
</feature>
<evidence type="ECO:0000256" key="4">
    <source>
        <dbReference type="ARBA" id="ARBA00022989"/>
    </source>
</evidence>
<dbReference type="EMBL" id="OOGT01000013">
    <property type="protein sequence ID" value="SPL69328.1"/>
    <property type="molecule type" value="Genomic_DNA"/>
</dbReference>
<feature type="transmembrane region" description="Helical" evidence="6">
    <location>
        <begin position="346"/>
        <end position="369"/>
    </location>
</feature>
<feature type="transmembrane region" description="Helical" evidence="6">
    <location>
        <begin position="20"/>
        <end position="41"/>
    </location>
</feature>
<comment type="subcellular location">
    <subcellularLocation>
        <location evidence="1">Cell membrane</location>
        <topology evidence="1">Multi-pass membrane protein</topology>
    </subcellularLocation>
</comment>
<evidence type="ECO:0000256" key="5">
    <source>
        <dbReference type="ARBA" id="ARBA00023136"/>
    </source>
</evidence>
<keyword evidence="9" id="KW-1185">Reference proteome</keyword>
<feature type="transmembrane region" description="Helical" evidence="6">
    <location>
        <begin position="178"/>
        <end position="199"/>
    </location>
</feature>
<feature type="transmembrane region" description="Helical" evidence="6">
    <location>
        <begin position="219"/>
        <end position="240"/>
    </location>
</feature>
<keyword evidence="3 6" id="KW-0812">Transmembrane</keyword>
<dbReference type="CDD" id="cd17324">
    <property type="entry name" value="MFS_NepI_like"/>
    <property type="match status" value="1"/>
</dbReference>
<dbReference type="GO" id="GO:0005886">
    <property type="term" value="C:plasma membrane"/>
    <property type="evidence" value="ECO:0007669"/>
    <property type="project" value="UniProtKB-SubCell"/>
</dbReference>
<keyword evidence="2" id="KW-1003">Cell membrane</keyword>
<reference evidence="9" key="1">
    <citation type="submission" date="2018-03" db="EMBL/GenBank/DDBJ databases">
        <authorList>
            <person name="Blom J."/>
        </authorList>
    </citation>
    <scope>NUCLEOTIDE SEQUENCE [LARGE SCALE GENOMIC DNA]</scope>
    <source>
        <strain evidence="9">KPC-SM-21</strain>
    </source>
</reference>
<feature type="transmembrane region" description="Helical" evidence="6">
    <location>
        <begin position="283"/>
        <end position="300"/>
    </location>
</feature>
<dbReference type="Pfam" id="PF07690">
    <property type="entry name" value="MFS_1"/>
    <property type="match status" value="1"/>
</dbReference>
<dbReference type="InterPro" id="IPR020846">
    <property type="entry name" value="MFS_dom"/>
</dbReference>
<dbReference type="Gene3D" id="1.20.1250.20">
    <property type="entry name" value="MFS general substrate transporter like domains"/>
    <property type="match status" value="1"/>
</dbReference>
<sequence>MTNIVPTISNDSKVHQKNQWIAVLLIGLLTFANVTTEMLPIGLLTQIAESFDSSTGEMGGLMSIPAIIAAVFAPVVVLFSREINRRFLILFLIVLLILANFMAAVSLNMTWLLLSRGVVGFCIGGIWAIAGGLATRLVSPVAVGLATSIIFGGISAASVLGVPFSIFIGNLLGWRDSFYIMALFLIILLIFSYFFIPSLPAKNTATVKKFIEQLSNKKIIVGLLIILFLVSGHFMAFTFVRPVLQSLHQLPTHYIGVALFFYGVFGILGNFILGLASSKKLKITLIVIILGLAFSMILFSNSWDHYFVGLSISLLIWGFVYGGVSVSLMTWMMVYASKDLETVSALYVSVFNIGIGLGAFLGGIIIDYYGLITNLRITSVILFLTIIFIFMVKSEK</sequence>
<keyword evidence="5 6" id="KW-0472">Membrane</keyword>
<feature type="transmembrane region" description="Helical" evidence="6">
    <location>
        <begin position="306"/>
        <end position="334"/>
    </location>
</feature>
<feature type="transmembrane region" description="Helical" evidence="6">
    <location>
        <begin position="113"/>
        <end position="134"/>
    </location>
</feature>
<dbReference type="InParanoid" id="A0A2U3MV68"/>